<evidence type="ECO:0000256" key="1">
    <source>
        <dbReference type="SAM" id="MobiDB-lite"/>
    </source>
</evidence>
<keyword evidence="3" id="KW-1185">Reference proteome</keyword>
<accession>A0ABP4BTY1</accession>
<gene>
    <name evidence="2" type="ORF">GCM10009560_78880</name>
</gene>
<dbReference type="EMBL" id="BAAAHQ010000075">
    <property type="protein sequence ID" value="GAA0954795.1"/>
    <property type="molecule type" value="Genomic_DNA"/>
</dbReference>
<sequence length="122" mass="12925">MLNVERPARDPYGGDPDDFFGEPSNKSPVSIVEDLGDCAPGSPARVPVFGLGSSEAEASGDSQAEFCRLWSHCRAAAQQQPLVDRPKVGPEPLPEQGRHTLEYGRNGPPAEVAADQLSARAA</sequence>
<comment type="caution">
    <text evidence="2">The sequence shown here is derived from an EMBL/GenBank/DDBJ whole genome shotgun (WGS) entry which is preliminary data.</text>
</comment>
<evidence type="ECO:0000313" key="2">
    <source>
        <dbReference type="EMBL" id="GAA0954795.1"/>
    </source>
</evidence>
<proteinExistence type="predicted"/>
<protein>
    <submittedName>
        <fullName evidence="2">Uncharacterized protein</fullName>
    </submittedName>
</protein>
<feature type="region of interest" description="Disordered" evidence="1">
    <location>
        <begin position="1"/>
        <end position="37"/>
    </location>
</feature>
<name>A0ABP4BTY1_9ACTN</name>
<organism evidence="2 3">
    <name type="scientific">Nonomuraea longicatena</name>
    <dbReference type="NCBI Taxonomy" id="83682"/>
    <lineage>
        <taxon>Bacteria</taxon>
        <taxon>Bacillati</taxon>
        <taxon>Actinomycetota</taxon>
        <taxon>Actinomycetes</taxon>
        <taxon>Streptosporangiales</taxon>
        <taxon>Streptosporangiaceae</taxon>
        <taxon>Nonomuraea</taxon>
    </lineage>
</organism>
<evidence type="ECO:0000313" key="3">
    <source>
        <dbReference type="Proteomes" id="UP001501578"/>
    </source>
</evidence>
<dbReference type="Proteomes" id="UP001501578">
    <property type="component" value="Unassembled WGS sequence"/>
</dbReference>
<reference evidence="3" key="1">
    <citation type="journal article" date="2019" name="Int. J. Syst. Evol. Microbiol.">
        <title>The Global Catalogue of Microorganisms (GCM) 10K type strain sequencing project: providing services to taxonomists for standard genome sequencing and annotation.</title>
        <authorList>
            <consortium name="The Broad Institute Genomics Platform"/>
            <consortium name="The Broad Institute Genome Sequencing Center for Infectious Disease"/>
            <person name="Wu L."/>
            <person name="Ma J."/>
        </authorList>
    </citation>
    <scope>NUCLEOTIDE SEQUENCE [LARGE SCALE GENOMIC DNA]</scope>
    <source>
        <strain evidence="3">JCM 11136</strain>
    </source>
</reference>
<feature type="region of interest" description="Disordered" evidence="1">
    <location>
        <begin position="81"/>
        <end position="122"/>
    </location>
</feature>